<keyword evidence="3" id="KW-1185">Reference proteome</keyword>
<dbReference type="SUPFAM" id="SSF52047">
    <property type="entry name" value="RNI-like"/>
    <property type="match status" value="1"/>
</dbReference>
<evidence type="ECO:0000313" key="3">
    <source>
        <dbReference type="Proteomes" id="UP000807306"/>
    </source>
</evidence>
<dbReference type="AlphaFoldDB" id="A0A9P6EIP9"/>
<dbReference type="InterPro" id="IPR032675">
    <property type="entry name" value="LRR_dom_sf"/>
</dbReference>
<organism evidence="2 3">
    <name type="scientific">Crepidotus variabilis</name>
    <dbReference type="NCBI Taxonomy" id="179855"/>
    <lineage>
        <taxon>Eukaryota</taxon>
        <taxon>Fungi</taxon>
        <taxon>Dikarya</taxon>
        <taxon>Basidiomycota</taxon>
        <taxon>Agaricomycotina</taxon>
        <taxon>Agaricomycetes</taxon>
        <taxon>Agaricomycetidae</taxon>
        <taxon>Agaricales</taxon>
        <taxon>Agaricineae</taxon>
        <taxon>Crepidotaceae</taxon>
        <taxon>Crepidotus</taxon>
    </lineage>
</organism>
<evidence type="ECO:0000313" key="2">
    <source>
        <dbReference type="EMBL" id="KAF9530411.1"/>
    </source>
</evidence>
<comment type="caution">
    <text evidence="2">The sequence shown here is derived from an EMBL/GenBank/DDBJ whole genome shotgun (WGS) entry which is preliminary data.</text>
</comment>
<evidence type="ECO:0000256" key="1">
    <source>
        <dbReference type="SAM" id="MobiDB-lite"/>
    </source>
</evidence>
<accession>A0A9P6EIP9</accession>
<evidence type="ECO:0008006" key="4">
    <source>
        <dbReference type="Google" id="ProtNLM"/>
    </source>
</evidence>
<protein>
    <recommendedName>
        <fullName evidence="4">F-box domain-containing protein</fullName>
    </recommendedName>
</protein>
<dbReference type="EMBL" id="MU157840">
    <property type="protein sequence ID" value="KAF9530411.1"/>
    <property type="molecule type" value="Genomic_DNA"/>
</dbReference>
<dbReference type="OrthoDB" id="3172239at2759"/>
<name>A0A9P6EIP9_9AGAR</name>
<proteinExistence type="predicted"/>
<gene>
    <name evidence="2" type="ORF">CPB83DRAFT_850875</name>
</gene>
<dbReference type="Gene3D" id="3.80.10.10">
    <property type="entry name" value="Ribonuclease Inhibitor"/>
    <property type="match status" value="1"/>
</dbReference>
<sequence length="569" mass="64120">MYFGTLESANPAQILIDQQIAQFEKSIQQLKNQRNQNSSITRLPPEILGKIFAEAAYTETGEKLGKAPSPAERFNFSFVSQHWRSVAISTPEVWGILPDGYVEWCQIMLGRSKTTDLTVAINLLTPGSTRETFVKEVTSYHVHRLQELTIRFSSIATQRILDGFPASAPRLHILRLMFATFGSMDPGLTLPDHSFSDAHLSTLELKGCNLNWKSPLFTGLRSLKLTIGNTHATSRADFYEALKRMPGLEVLDIDNFNPSDSLVFDQSIPLCSLQQLCITSTSSSALNILQYLAVPVSVMVDLRCSAPLPTQTQTNAEAARSTLTSTISRFFSSMIGDNPGDAPQYHTIFVSRQSWFAIEAWRKPWIYSSPSVARTDKANFALRIYASDPFLAEILSTIPLSQIKTLSISTHLTQTFLMANFGNLPKLNTVVVNGGSPVITQLFKALTSKKNNKASYYRVVFPHLQHLIMYGAIFSEQDEVDYITVNSLRDCLMERSERGAPIQKLSILDCFDINKDEIQLLEELVVDVDWDGVEMEYEDEDDEEDLEEDSDYYSDEDDFDDEYNYIDYL</sequence>
<dbReference type="Proteomes" id="UP000807306">
    <property type="component" value="Unassembled WGS sequence"/>
</dbReference>
<dbReference type="Gene3D" id="1.20.1280.50">
    <property type="match status" value="1"/>
</dbReference>
<feature type="region of interest" description="Disordered" evidence="1">
    <location>
        <begin position="537"/>
        <end position="560"/>
    </location>
</feature>
<reference evidence="2" key="1">
    <citation type="submission" date="2020-11" db="EMBL/GenBank/DDBJ databases">
        <authorList>
            <consortium name="DOE Joint Genome Institute"/>
            <person name="Ahrendt S."/>
            <person name="Riley R."/>
            <person name="Andreopoulos W."/>
            <person name="Labutti K."/>
            <person name="Pangilinan J."/>
            <person name="Ruiz-Duenas F.J."/>
            <person name="Barrasa J.M."/>
            <person name="Sanchez-Garcia M."/>
            <person name="Camarero S."/>
            <person name="Miyauchi S."/>
            <person name="Serrano A."/>
            <person name="Linde D."/>
            <person name="Babiker R."/>
            <person name="Drula E."/>
            <person name="Ayuso-Fernandez I."/>
            <person name="Pacheco R."/>
            <person name="Padilla G."/>
            <person name="Ferreira P."/>
            <person name="Barriuso J."/>
            <person name="Kellner H."/>
            <person name="Castanera R."/>
            <person name="Alfaro M."/>
            <person name="Ramirez L."/>
            <person name="Pisabarro A.G."/>
            <person name="Kuo A."/>
            <person name="Tritt A."/>
            <person name="Lipzen A."/>
            <person name="He G."/>
            <person name="Yan M."/>
            <person name="Ng V."/>
            <person name="Cullen D."/>
            <person name="Martin F."/>
            <person name="Rosso M.-N."/>
            <person name="Henrissat B."/>
            <person name="Hibbett D."/>
            <person name="Martinez A.T."/>
            <person name="Grigoriev I.V."/>
        </authorList>
    </citation>
    <scope>NUCLEOTIDE SEQUENCE</scope>
    <source>
        <strain evidence="2">CBS 506.95</strain>
    </source>
</reference>